<keyword evidence="3 6" id="KW-1133">Transmembrane helix</keyword>
<evidence type="ECO:0000256" key="4">
    <source>
        <dbReference type="ARBA" id="ARBA00023136"/>
    </source>
</evidence>
<feature type="domain" description="TECPR1-like DysF" evidence="7">
    <location>
        <begin position="113"/>
        <end position="383"/>
    </location>
</feature>
<dbReference type="EMBL" id="JABCKV010000023">
    <property type="protein sequence ID" value="KAG5646290.1"/>
    <property type="molecule type" value="Genomic_DNA"/>
</dbReference>
<dbReference type="PANTHER" id="PTHR31679">
    <property type="entry name" value="PEROXISOMAL MEMBRANE PROTEIN PEX30-RELATED"/>
    <property type="match status" value="1"/>
</dbReference>
<evidence type="ECO:0000256" key="2">
    <source>
        <dbReference type="ARBA" id="ARBA00022692"/>
    </source>
</evidence>
<dbReference type="GO" id="GO:0007031">
    <property type="term" value="P:peroxisome organization"/>
    <property type="evidence" value="ECO:0007669"/>
    <property type="project" value="TreeGrafter"/>
</dbReference>
<gene>
    <name evidence="8" type="ORF">DXG03_003887</name>
</gene>
<keyword evidence="2 6" id="KW-0812">Transmembrane</keyword>
<dbReference type="PANTHER" id="PTHR31679:SF2">
    <property type="entry name" value="PEROXISOMAL MEMBRANE PROTEIN PEX30-RELATED"/>
    <property type="match status" value="1"/>
</dbReference>
<feature type="region of interest" description="Disordered" evidence="5">
    <location>
        <begin position="334"/>
        <end position="355"/>
    </location>
</feature>
<comment type="subcellular location">
    <subcellularLocation>
        <location evidence="1">Endomembrane system</location>
    </subcellularLocation>
</comment>
<sequence length="494" mass="53980">MLVDFSHVPPPLTVALVRLAPLLAVARSALEICSWRTSWYSAWLALAAWWALCLSADSVLRYLLPVLLLAVLCVPPRPRRPPSTEQSLHNTLADLGAIHALLPPRPSVSPSRTALRVVAIVYAPYLLLTYFVPLRILLALAGTVVLTARAPFTCLIFRTLQRSAWLRWSYRYAFSILTARPLPPLVLSHQPTPTTPTPVPALRFLFTVYENQRWWMGLDWTAALLPAERPSWCAPPPSHAPVNPPNAFTLPKPTTVFLAADGPKPARVKRTATWTWEEPEWKVVTRREGGPITRVDRPVPDETATDAAPPSTTGSRLLGKMRDSGIIAGAAPSVAAAAEGHDDPEEDHIPTDPDGWVYADNKWEAPSTKGGMGKYTRYRRWTRVAVVSETVEVVEDGPVGIERTEPLPQPVSDPDSVPLPYTASTAVPASVTNEANFNPAASSTPIASQPKIPPPTPGVDVHALDITSSPEEESPLRQRLRRALTKSANHGALH</sequence>
<evidence type="ECO:0000256" key="5">
    <source>
        <dbReference type="SAM" id="MobiDB-lite"/>
    </source>
</evidence>
<feature type="compositionally biased region" description="Basic and acidic residues" evidence="5">
    <location>
        <begin position="291"/>
        <end position="300"/>
    </location>
</feature>
<dbReference type="AlphaFoldDB" id="A0A9P7KEX2"/>
<proteinExistence type="predicted"/>
<dbReference type="InterPro" id="IPR052646">
    <property type="entry name" value="Peroxisomal_PEX28-32"/>
</dbReference>
<feature type="region of interest" description="Disordered" evidence="5">
    <location>
        <begin position="291"/>
        <end position="318"/>
    </location>
</feature>
<evidence type="ECO:0000256" key="1">
    <source>
        <dbReference type="ARBA" id="ARBA00004308"/>
    </source>
</evidence>
<dbReference type="Proteomes" id="UP000775547">
    <property type="component" value="Unassembled WGS sequence"/>
</dbReference>
<dbReference type="GO" id="GO:0012505">
    <property type="term" value="C:endomembrane system"/>
    <property type="evidence" value="ECO:0007669"/>
    <property type="project" value="UniProtKB-SubCell"/>
</dbReference>
<reference evidence="8" key="1">
    <citation type="submission" date="2020-07" db="EMBL/GenBank/DDBJ databases">
        <authorList>
            <person name="Nieuwenhuis M."/>
            <person name="Van De Peppel L.J.J."/>
        </authorList>
    </citation>
    <scope>NUCLEOTIDE SEQUENCE</scope>
    <source>
        <strain evidence="8">AP01</strain>
        <tissue evidence="8">Mycelium</tissue>
    </source>
</reference>
<name>A0A9P7KEX2_9AGAR</name>
<dbReference type="OrthoDB" id="5586090at2759"/>
<accession>A0A9P7KEX2</accession>
<protein>
    <recommendedName>
        <fullName evidence="7">TECPR1-like DysF domain-containing protein</fullName>
    </recommendedName>
</protein>
<evidence type="ECO:0000313" key="8">
    <source>
        <dbReference type="EMBL" id="KAG5646290.1"/>
    </source>
</evidence>
<evidence type="ECO:0000313" key="9">
    <source>
        <dbReference type="Proteomes" id="UP000775547"/>
    </source>
</evidence>
<feature type="region of interest" description="Disordered" evidence="5">
    <location>
        <begin position="441"/>
        <end position="494"/>
    </location>
</feature>
<evidence type="ECO:0000256" key="6">
    <source>
        <dbReference type="SAM" id="Phobius"/>
    </source>
</evidence>
<dbReference type="InterPro" id="IPR010482">
    <property type="entry name" value="TECPR1-like_DysF"/>
</dbReference>
<keyword evidence="9" id="KW-1185">Reference proteome</keyword>
<comment type="caution">
    <text evidence="8">The sequence shown here is derived from an EMBL/GenBank/DDBJ whole genome shotgun (WGS) entry which is preliminary data.</text>
</comment>
<feature type="transmembrane region" description="Helical" evidence="6">
    <location>
        <begin position="47"/>
        <end position="74"/>
    </location>
</feature>
<dbReference type="GO" id="GO:0005778">
    <property type="term" value="C:peroxisomal membrane"/>
    <property type="evidence" value="ECO:0007669"/>
    <property type="project" value="UniProtKB-ARBA"/>
</dbReference>
<keyword evidence="4 6" id="KW-0472">Membrane</keyword>
<dbReference type="Pfam" id="PF06398">
    <property type="entry name" value="Pex24p"/>
    <property type="match status" value="1"/>
</dbReference>
<reference evidence="8" key="2">
    <citation type="submission" date="2021-10" db="EMBL/GenBank/DDBJ databases">
        <title>Phylogenomics reveals ancestral predisposition of the termite-cultivated fungus Termitomyces towards a domesticated lifestyle.</title>
        <authorList>
            <person name="Auxier B."/>
            <person name="Grum-Grzhimaylo A."/>
            <person name="Cardenas M.E."/>
            <person name="Lodge J.D."/>
            <person name="Laessoe T."/>
            <person name="Pedersen O."/>
            <person name="Smith M.E."/>
            <person name="Kuyper T.W."/>
            <person name="Franco-Molano E.A."/>
            <person name="Baroni T.J."/>
            <person name="Aanen D.K."/>
        </authorList>
    </citation>
    <scope>NUCLEOTIDE SEQUENCE</scope>
    <source>
        <strain evidence="8">AP01</strain>
        <tissue evidence="8">Mycelium</tissue>
    </source>
</reference>
<organism evidence="8 9">
    <name type="scientific">Asterophora parasitica</name>
    <dbReference type="NCBI Taxonomy" id="117018"/>
    <lineage>
        <taxon>Eukaryota</taxon>
        <taxon>Fungi</taxon>
        <taxon>Dikarya</taxon>
        <taxon>Basidiomycota</taxon>
        <taxon>Agaricomycotina</taxon>
        <taxon>Agaricomycetes</taxon>
        <taxon>Agaricomycetidae</taxon>
        <taxon>Agaricales</taxon>
        <taxon>Tricholomatineae</taxon>
        <taxon>Lyophyllaceae</taxon>
        <taxon>Asterophora</taxon>
    </lineage>
</organism>
<evidence type="ECO:0000259" key="7">
    <source>
        <dbReference type="Pfam" id="PF06398"/>
    </source>
</evidence>
<evidence type="ECO:0000256" key="3">
    <source>
        <dbReference type="ARBA" id="ARBA00022989"/>
    </source>
</evidence>